<dbReference type="Proteomes" id="UP000665043">
    <property type="component" value="Chromosome"/>
</dbReference>
<feature type="transmembrane region" description="Helical" evidence="1">
    <location>
        <begin position="39"/>
        <end position="62"/>
    </location>
</feature>
<evidence type="ECO:0000313" key="2">
    <source>
        <dbReference type="EMBL" id="QTM99054.1"/>
    </source>
</evidence>
<dbReference type="PROSITE" id="PS51257">
    <property type="entry name" value="PROKAR_LIPOPROTEIN"/>
    <property type="match status" value="1"/>
</dbReference>
<evidence type="ECO:0000313" key="3">
    <source>
        <dbReference type="Proteomes" id="UP000665043"/>
    </source>
</evidence>
<keyword evidence="1" id="KW-0472">Membrane</keyword>
<keyword evidence="3" id="KW-1185">Reference proteome</keyword>
<accession>A0ABX7VSS0</accession>
<protein>
    <recommendedName>
        <fullName evidence="4">Lipoprotein</fullName>
    </recommendedName>
</protein>
<evidence type="ECO:0000256" key="1">
    <source>
        <dbReference type="SAM" id="Phobius"/>
    </source>
</evidence>
<sequence length="65" mass="7453">MKKFEYILAGLLIFIGLGCLTASISLTTGDSWEMYVKHFFELCLFMGIPILIIGIIYFFIIAKRK</sequence>
<proteinExistence type="predicted"/>
<dbReference type="RefSeq" id="WP_209368167.1">
    <property type="nucleotide sequence ID" value="NZ_CP046956.1"/>
</dbReference>
<keyword evidence="1" id="KW-1133">Transmembrane helix</keyword>
<gene>
    <name evidence="2" type="ORF">ERJ70_06915</name>
</gene>
<dbReference type="EMBL" id="CP046956">
    <property type="protein sequence ID" value="QTM99054.1"/>
    <property type="molecule type" value="Genomic_DNA"/>
</dbReference>
<reference evidence="2 3" key="1">
    <citation type="submission" date="2019-12" db="EMBL/GenBank/DDBJ databases">
        <title>The whole genome sequencing of a strain isolated from a Mars analog, Dalangtan Playa.</title>
        <authorList>
            <person name="Huang T."/>
        </authorList>
    </citation>
    <scope>NUCLEOTIDE SEQUENCE [LARGE SCALE GENOMIC DNA]</scope>
    <source>
        <strain evidence="2 3">DP4-553-S</strain>
    </source>
</reference>
<keyword evidence="1" id="KW-0812">Transmembrane</keyword>
<name>A0ABX7VSS0_9BACI</name>
<organism evidence="2 3">
    <name type="scientific">Sediminibacillus dalangtanensis</name>
    <dbReference type="NCBI Taxonomy" id="2729421"/>
    <lineage>
        <taxon>Bacteria</taxon>
        <taxon>Bacillati</taxon>
        <taxon>Bacillota</taxon>
        <taxon>Bacilli</taxon>
        <taxon>Bacillales</taxon>
        <taxon>Bacillaceae</taxon>
        <taxon>Sediminibacillus</taxon>
    </lineage>
</organism>
<evidence type="ECO:0008006" key="4">
    <source>
        <dbReference type="Google" id="ProtNLM"/>
    </source>
</evidence>
<feature type="transmembrane region" description="Helical" evidence="1">
    <location>
        <begin position="7"/>
        <end position="27"/>
    </location>
</feature>